<organism evidence="1 2">
    <name type="scientific">Parachaetomium inaequale</name>
    <dbReference type="NCBI Taxonomy" id="2588326"/>
    <lineage>
        <taxon>Eukaryota</taxon>
        <taxon>Fungi</taxon>
        <taxon>Dikarya</taxon>
        <taxon>Ascomycota</taxon>
        <taxon>Pezizomycotina</taxon>
        <taxon>Sordariomycetes</taxon>
        <taxon>Sordariomycetidae</taxon>
        <taxon>Sordariales</taxon>
        <taxon>Chaetomiaceae</taxon>
        <taxon>Parachaetomium</taxon>
    </lineage>
</organism>
<dbReference type="Proteomes" id="UP001303115">
    <property type="component" value="Unassembled WGS sequence"/>
</dbReference>
<comment type="caution">
    <text evidence="1">The sequence shown here is derived from an EMBL/GenBank/DDBJ whole genome shotgun (WGS) entry which is preliminary data.</text>
</comment>
<name>A0AAN6SQL8_9PEZI</name>
<protein>
    <submittedName>
        <fullName evidence="1">Uncharacterized protein</fullName>
    </submittedName>
</protein>
<gene>
    <name evidence="1" type="ORF">C8A01DRAFT_37042</name>
</gene>
<evidence type="ECO:0000313" key="2">
    <source>
        <dbReference type="Proteomes" id="UP001303115"/>
    </source>
</evidence>
<reference evidence="2" key="1">
    <citation type="journal article" date="2023" name="Mol. Phylogenet. Evol.">
        <title>Genome-scale phylogeny and comparative genomics of the fungal order Sordariales.</title>
        <authorList>
            <person name="Hensen N."/>
            <person name="Bonometti L."/>
            <person name="Westerberg I."/>
            <person name="Brannstrom I.O."/>
            <person name="Guillou S."/>
            <person name="Cros-Aarteil S."/>
            <person name="Calhoun S."/>
            <person name="Haridas S."/>
            <person name="Kuo A."/>
            <person name="Mondo S."/>
            <person name="Pangilinan J."/>
            <person name="Riley R."/>
            <person name="LaButti K."/>
            <person name="Andreopoulos B."/>
            <person name="Lipzen A."/>
            <person name="Chen C."/>
            <person name="Yan M."/>
            <person name="Daum C."/>
            <person name="Ng V."/>
            <person name="Clum A."/>
            <person name="Steindorff A."/>
            <person name="Ohm R.A."/>
            <person name="Martin F."/>
            <person name="Silar P."/>
            <person name="Natvig D.O."/>
            <person name="Lalanne C."/>
            <person name="Gautier V."/>
            <person name="Ament-Velasquez S.L."/>
            <person name="Kruys A."/>
            <person name="Hutchinson M.I."/>
            <person name="Powell A.J."/>
            <person name="Barry K."/>
            <person name="Miller A.N."/>
            <person name="Grigoriev I.V."/>
            <person name="Debuchy R."/>
            <person name="Gladieux P."/>
            <person name="Hiltunen Thoren M."/>
            <person name="Johannesson H."/>
        </authorList>
    </citation>
    <scope>NUCLEOTIDE SEQUENCE [LARGE SCALE GENOMIC DNA]</scope>
    <source>
        <strain evidence="2">CBS 284.82</strain>
    </source>
</reference>
<accession>A0AAN6SQL8</accession>
<proteinExistence type="predicted"/>
<evidence type="ECO:0000313" key="1">
    <source>
        <dbReference type="EMBL" id="KAK4038992.1"/>
    </source>
</evidence>
<sequence length="434" mass="49498">MTHNTLCHVGALPPELFDKILFELESIRDLANFIATSRFVYRRFEAQRRAVLFRVLQNELGPVLTDARFLFLFPYSDPADEVHYYDWVHTMAAVYCDMLRGDKGYGVRGEAVPSLGELLDLCRTLHKINFLSDAYVAAQLRFFQDAVERTSGPCADLAPPPATAPLSRTERLRVVRAFYRRQIVSNAWASTIRPAHWTSEDTAAISNTSDHGGVRRGLFAAFEPWEMQQIDHAELFITQVCVALLGHAGLHAADHGNTAQPIQKAEFGDLYSHVDRLARYLQTNTSLASTALHGMSSGKSPPGNKDLSREYIYQYQLLPLVYAFQLDRSQTLPDPDRDKRERDEEEIGFVEDHVQLIPFGWVDALNRRYLDRFGDTLDEIPWLRLGSTEKKIARQNTANLWRYTGFALWDRARVEELKNLDRFSGVRTGWVLGC</sequence>
<dbReference type="AlphaFoldDB" id="A0AAN6SQL8"/>
<keyword evidence="2" id="KW-1185">Reference proteome</keyword>
<dbReference type="EMBL" id="MU854413">
    <property type="protein sequence ID" value="KAK4038992.1"/>
    <property type="molecule type" value="Genomic_DNA"/>
</dbReference>